<dbReference type="NCBIfam" id="NF010139">
    <property type="entry name" value="PRK13614.1"/>
    <property type="match status" value="1"/>
</dbReference>
<dbReference type="Pfam" id="PF10647">
    <property type="entry name" value="Gmad1"/>
    <property type="match status" value="1"/>
</dbReference>
<proteinExistence type="predicted"/>
<dbReference type="RefSeq" id="WP_345038592.1">
    <property type="nucleotide sequence ID" value="NZ_BAABED010000001.1"/>
</dbReference>
<name>A0ABV5USC1_9MICC</name>
<evidence type="ECO:0000256" key="1">
    <source>
        <dbReference type="SAM" id="MobiDB-lite"/>
    </source>
</evidence>
<dbReference type="SMART" id="SM00909">
    <property type="entry name" value="Germane"/>
    <property type="match status" value="1"/>
</dbReference>
<feature type="region of interest" description="Disordered" evidence="1">
    <location>
        <begin position="43"/>
        <end position="67"/>
    </location>
</feature>
<protein>
    <submittedName>
        <fullName evidence="3">LpqB family beta-propeller domain-containing protein</fullName>
    </submittedName>
</protein>
<dbReference type="Pfam" id="PF10646">
    <property type="entry name" value="Germane"/>
    <property type="match status" value="1"/>
</dbReference>
<evidence type="ECO:0000313" key="4">
    <source>
        <dbReference type="Proteomes" id="UP001589536"/>
    </source>
</evidence>
<dbReference type="SUPFAM" id="SSF82171">
    <property type="entry name" value="DPP6 N-terminal domain-like"/>
    <property type="match status" value="1"/>
</dbReference>
<dbReference type="EMBL" id="JBHMBH010000027">
    <property type="protein sequence ID" value="MFB9715091.1"/>
    <property type="molecule type" value="Genomic_DNA"/>
</dbReference>
<dbReference type="InterPro" id="IPR059026">
    <property type="entry name" value="LpqB_N"/>
</dbReference>
<dbReference type="Pfam" id="PF25976">
    <property type="entry name" value="LpqB_N"/>
    <property type="match status" value="1"/>
</dbReference>
<keyword evidence="4" id="KW-1185">Reference proteome</keyword>
<organism evidence="3 4">
    <name type="scientific">Arthrobacter methylotrophus</name>
    <dbReference type="NCBI Taxonomy" id="121291"/>
    <lineage>
        <taxon>Bacteria</taxon>
        <taxon>Bacillati</taxon>
        <taxon>Actinomycetota</taxon>
        <taxon>Actinomycetes</taxon>
        <taxon>Micrococcales</taxon>
        <taxon>Micrococcaceae</taxon>
        <taxon>Arthrobacter</taxon>
    </lineage>
</organism>
<sequence>MSSRRSSRHSYLARRPFLLKATISLLAVLMVILSSCAQIPRSGPVGKSKDESAGNPNAPVFFPPPPHPGASPASIIEDFYGAGSGYEGDYAVARQYLTQSLSVSWKSDKRTLVFRSATVVKTGVENEFKYQLDLAYAVDADGVATQFPEGTTETIPVTLEQVDGEWRISAVPDGTAIPEETFKVIYAAQPIYFYDPTFAYAVPDIRWFIKKNTVKAMTSALLAGPAPYLRGAVVSAFPSGMKLARESVPVVSGAAQVDLSAKELVDASAEDRQRMQNQLTLTFRSQPDVVNVQLRADQDLVRVEDNGSVLPPVLEKNVPARQIAVDNEELVRYENNRVSALPDMQAVAGLNPMAPAESPTSQAVAFLNDAGTVLYSMIPGQPARQLTTRSTLSHPSFSPQDWVWTAGPGANGATEVVAFKPSDVPQGQAVPTVTITPSWLSGRVVRDFRISREGTRALVVSEMNGKSSVQVTGIVRNPDGTPKDLTAPLTLFTSSPVDQGVWVNSTTVAVMKADSTQNVVPELLSLTSGQPQLLPAWPNLTTISAGNGLDQIFGQSAAGVFQRVGNGWELQLKGPVDPAFPG</sequence>
<reference evidence="3 4" key="1">
    <citation type="submission" date="2024-09" db="EMBL/GenBank/DDBJ databases">
        <authorList>
            <person name="Sun Q."/>
            <person name="Mori K."/>
        </authorList>
    </citation>
    <scope>NUCLEOTIDE SEQUENCE [LARGE SCALE GENOMIC DNA]</scope>
    <source>
        <strain evidence="3 4">JCM 13519</strain>
    </source>
</reference>
<dbReference type="InterPro" id="IPR018910">
    <property type="entry name" value="LpqB_C"/>
</dbReference>
<evidence type="ECO:0000259" key="2">
    <source>
        <dbReference type="SMART" id="SM00909"/>
    </source>
</evidence>
<feature type="domain" description="GerMN" evidence="2">
    <location>
        <begin position="214"/>
        <end position="305"/>
    </location>
</feature>
<dbReference type="Proteomes" id="UP001589536">
    <property type="component" value="Unassembled WGS sequence"/>
</dbReference>
<evidence type="ECO:0000313" key="3">
    <source>
        <dbReference type="EMBL" id="MFB9715091.1"/>
    </source>
</evidence>
<gene>
    <name evidence="3" type="ORF">ACFFPI_13285</name>
</gene>
<dbReference type="InterPro" id="IPR019606">
    <property type="entry name" value="GerMN"/>
</dbReference>
<accession>A0ABV5USC1</accession>
<comment type="caution">
    <text evidence="3">The sequence shown here is derived from an EMBL/GenBank/DDBJ whole genome shotgun (WGS) entry which is preliminary data.</text>
</comment>